<dbReference type="Gene3D" id="3.60.20.40">
    <property type="match status" value="1"/>
</dbReference>
<dbReference type="InterPro" id="IPR029055">
    <property type="entry name" value="Ntn_hydrolases_N"/>
</dbReference>
<dbReference type="AlphaFoldDB" id="A0A0R2QS49"/>
<feature type="non-terminal residue" evidence="1">
    <location>
        <position position="1"/>
    </location>
</feature>
<organism evidence="1 2">
    <name type="scientific">Actinobacteria bacterium BACL2 MAG-120820-bin50</name>
    <dbReference type="NCBI Taxonomy" id="1655570"/>
    <lineage>
        <taxon>Bacteria</taxon>
        <taxon>Bacillati</taxon>
        <taxon>Actinomycetota</taxon>
        <taxon>Actinomycetes</taxon>
        <taxon>Actinomycetes incertae sedis</taxon>
        <taxon>ac1 cluster</taxon>
    </lineage>
</organism>
<dbReference type="EMBL" id="LIAU01000088">
    <property type="protein sequence ID" value="KRO52822.1"/>
    <property type="molecule type" value="Genomic_DNA"/>
</dbReference>
<evidence type="ECO:0000313" key="2">
    <source>
        <dbReference type="Proteomes" id="UP000053054"/>
    </source>
</evidence>
<evidence type="ECO:0000313" key="1">
    <source>
        <dbReference type="EMBL" id="KRO52822.1"/>
    </source>
</evidence>
<accession>A0A0R2QS49</accession>
<dbReference type="SUPFAM" id="SSF56235">
    <property type="entry name" value="N-terminal nucleophile aminohydrolases (Ntn hydrolases)"/>
    <property type="match status" value="1"/>
</dbReference>
<reference evidence="1 2" key="1">
    <citation type="submission" date="2015-10" db="EMBL/GenBank/DDBJ databases">
        <title>Metagenome-Assembled Genomes uncover a global brackish microbiome.</title>
        <authorList>
            <person name="Hugerth L.W."/>
            <person name="Larsson J."/>
            <person name="Alneberg J."/>
            <person name="Lindh M.V."/>
            <person name="Legrand C."/>
            <person name="Pinhassi J."/>
            <person name="Andersson A.F."/>
        </authorList>
    </citation>
    <scope>NUCLEOTIDE SEQUENCE [LARGE SCALE GENOMIC DNA]</scope>
    <source>
        <strain evidence="1">BACL2 MAG-120820-bin50</strain>
    </source>
</reference>
<sequence length="86" mass="9380">ENAEAPRWQHLNKPGGSSLDERYEGVLQIENRVEKEIQQSLKEKGHSVEELSAYGHGSAVQLLEVLPNGTYIAGSDPRCEGHAAGI</sequence>
<comment type="caution">
    <text evidence="1">The sequence shown here is derived from an EMBL/GenBank/DDBJ whole genome shotgun (WGS) entry which is preliminary data.</text>
</comment>
<proteinExistence type="predicted"/>
<evidence type="ECO:0008006" key="3">
    <source>
        <dbReference type="Google" id="ProtNLM"/>
    </source>
</evidence>
<dbReference type="InterPro" id="IPR043137">
    <property type="entry name" value="GGT_ssub_C"/>
</dbReference>
<dbReference type="Pfam" id="PF01019">
    <property type="entry name" value="G_glu_transpept"/>
    <property type="match status" value="1"/>
</dbReference>
<name>A0A0R2QS49_9ACTN</name>
<gene>
    <name evidence="1" type="ORF">ABR62_00300</name>
</gene>
<protein>
    <recommendedName>
        <fullName evidence="3">Gamma-glutamyltransferase</fullName>
    </recommendedName>
</protein>
<dbReference type="Proteomes" id="UP000053054">
    <property type="component" value="Unassembled WGS sequence"/>
</dbReference>